<comment type="caution">
    <text evidence="1">The sequence shown here is derived from an EMBL/GenBank/DDBJ whole genome shotgun (WGS) entry which is preliminary data.</text>
</comment>
<name>A0ABS5BMK8_9BACT</name>
<protein>
    <submittedName>
        <fullName evidence="1">Uncharacterized protein</fullName>
    </submittedName>
</protein>
<dbReference type="EMBL" id="JAGKQQ010000001">
    <property type="protein sequence ID" value="MBP3954936.1"/>
    <property type="molecule type" value="Genomic_DNA"/>
</dbReference>
<dbReference type="Proteomes" id="UP000676565">
    <property type="component" value="Unassembled WGS sequence"/>
</dbReference>
<gene>
    <name evidence="1" type="ORF">J8F10_06530</name>
</gene>
<proteinExistence type="predicted"/>
<dbReference type="RefSeq" id="WP_210653044.1">
    <property type="nucleotide sequence ID" value="NZ_JAGKQQ010000001.1"/>
</dbReference>
<reference evidence="1 2" key="1">
    <citation type="submission" date="2021-04" db="EMBL/GenBank/DDBJ databases">
        <authorList>
            <person name="Ivanova A."/>
        </authorList>
    </citation>
    <scope>NUCLEOTIDE SEQUENCE [LARGE SCALE GENOMIC DNA]</scope>
    <source>
        <strain evidence="1 2">G18</strain>
    </source>
</reference>
<accession>A0ABS5BMK8</accession>
<sequence length="134" mass="15826">MNAVLIRDFNKFTFGRWRKPFTLGQFPRHFESCGWSDDHVGREPRYWRYVKHSACHWLVNFNLRLAQIIAPDRPWRIVTSDSHSTVWDGKETMFEFNFLALGITADDCFALANGKHLPPGKELKVYFTMHYSKT</sequence>
<organism evidence="1 2">
    <name type="scientific">Gemmata palustris</name>
    <dbReference type="NCBI Taxonomy" id="2822762"/>
    <lineage>
        <taxon>Bacteria</taxon>
        <taxon>Pseudomonadati</taxon>
        <taxon>Planctomycetota</taxon>
        <taxon>Planctomycetia</taxon>
        <taxon>Gemmatales</taxon>
        <taxon>Gemmataceae</taxon>
        <taxon>Gemmata</taxon>
    </lineage>
</organism>
<evidence type="ECO:0000313" key="2">
    <source>
        <dbReference type="Proteomes" id="UP000676565"/>
    </source>
</evidence>
<keyword evidence="2" id="KW-1185">Reference proteome</keyword>
<evidence type="ECO:0000313" key="1">
    <source>
        <dbReference type="EMBL" id="MBP3954936.1"/>
    </source>
</evidence>